<sequence length="379" mass="40416">MAPDAEASAAPPTTMANCLDYTIKGFVGIAAVSGIVKDALCGNSPWVDSSLIPRLVRLSGMVALDRCTSSASRMAEKYATGADSLKGKVIVITGSTGGLGQEAARVLIHHGAHVVFAVRTVSKGEAVLKSIMDEGATGKGTVLELDLTDLKSVEKFAKAFLATKLPLHVLMLNAGIMMPPTKEISKQGHELQFAVNHLGGFYLTKLLSAKVLASGTKETPARVVYVASEAAELWNGPGAGEGMAEQVPPTRAYHPLHCYSLSKALNILTAKEQQRRWGPDATAICVAIHPGIIKTNLLANAGAIEGAFYGWPFLYAQKSIAQGASTQVYASVAEQVVAEVRAGAFYYYNNDKQTVWRASDYSDEVCKETWELSMKLLPK</sequence>
<dbReference type="EMBL" id="HBKO01027495">
    <property type="protein sequence ID" value="CAE2239071.1"/>
    <property type="molecule type" value="Transcribed_RNA"/>
</dbReference>
<evidence type="ECO:0000256" key="1">
    <source>
        <dbReference type="ARBA" id="ARBA00006484"/>
    </source>
</evidence>
<name>A0A7S4ITG8_9EUKA</name>
<evidence type="ECO:0000256" key="2">
    <source>
        <dbReference type="ARBA" id="ARBA00023002"/>
    </source>
</evidence>
<dbReference type="InterPro" id="IPR036291">
    <property type="entry name" value="NAD(P)-bd_dom_sf"/>
</dbReference>
<gene>
    <name evidence="3" type="ORF">CPOL0286_LOCUS12630</name>
</gene>
<accession>A0A7S4ITG8</accession>
<evidence type="ECO:0008006" key="4">
    <source>
        <dbReference type="Google" id="ProtNLM"/>
    </source>
</evidence>
<dbReference type="InterPro" id="IPR002347">
    <property type="entry name" value="SDR_fam"/>
</dbReference>
<organism evidence="3">
    <name type="scientific">Prymnesium polylepis</name>
    <dbReference type="NCBI Taxonomy" id="72548"/>
    <lineage>
        <taxon>Eukaryota</taxon>
        <taxon>Haptista</taxon>
        <taxon>Haptophyta</taxon>
        <taxon>Prymnesiophyceae</taxon>
        <taxon>Prymnesiales</taxon>
        <taxon>Prymnesiaceae</taxon>
        <taxon>Prymnesium</taxon>
    </lineage>
</organism>
<keyword evidence="2" id="KW-0560">Oxidoreductase</keyword>
<reference evidence="3" key="1">
    <citation type="submission" date="2021-01" db="EMBL/GenBank/DDBJ databases">
        <authorList>
            <person name="Corre E."/>
            <person name="Pelletier E."/>
            <person name="Niang G."/>
            <person name="Scheremetjew M."/>
            <person name="Finn R."/>
            <person name="Kale V."/>
            <person name="Holt S."/>
            <person name="Cochrane G."/>
            <person name="Meng A."/>
            <person name="Brown T."/>
            <person name="Cohen L."/>
        </authorList>
    </citation>
    <scope>NUCLEOTIDE SEQUENCE</scope>
    <source>
        <strain evidence="3">UIO037</strain>
    </source>
</reference>
<protein>
    <recommendedName>
        <fullName evidence="4">Protochlorophyllide reductase</fullName>
    </recommendedName>
</protein>
<proteinExistence type="inferred from homology"/>
<dbReference type="SUPFAM" id="SSF51735">
    <property type="entry name" value="NAD(P)-binding Rossmann-fold domains"/>
    <property type="match status" value="1"/>
</dbReference>
<dbReference type="Gene3D" id="3.40.50.720">
    <property type="entry name" value="NAD(P)-binding Rossmann-like Domain"/>
    <property type="match status" value="1"/>
</dbReference>
<dbReference type="AlphaFoldDB" id="A0A7S4ITG8"/>
<dbReference type="PRINTS" id="PR00081">
    <property type="entry name" value="GDHRDH"/>
</dbReference>
<evidence type="ECO:0000313" key="3">
    <source>
        <dbReference type="EMBL" id="CAE2239071.1"/>
    </source>
</evidence>
<dbReference type="GO" id="GO:0016491">
    <property type="term" value="F:oxidoreductase activity"/>
    <property type="evidence" value="ECO:0007669"/>
    <property type="project" value="UniProtKB-KW"/>
</dbReference>
<comment type="similarity">
    <text evidence="1">Belongs to the short-chain dehydrogenases/reductases (SDR) family.</text>
</comment>
<dbReference type="PANTHER" id="PTHR24320">
    <property type="entry name" value="RETINOL DEHYDROGENASE"/>
    <property type="match status" value="1"/>
</dbReference>
<dbReference type="PANTHER" id="PTHR24320:SF148">
    <property type="entry name" value="NAD(P)-BINDING ROSSMANN-FOLD SUPERFAMILY PROTEIN"/>
    <property type="match status" value="1"/>
</dbReference>
<dbReference type="Pfam" id="PF00106">
    <property type="entry name" value="adh_short"/>
    <property type="match status" value="1"/>
</dbReference>